<feature type="chain" id="PRO_5003436897" evidence="4">
    <location>
        <begin position="23"/>
        <end position="1305"/>
    </location>
</feature>
<protein>
    <submittedName>
        <fullName evidence="5">Uncharacterized protein</fullName>
    </submittedName>
</protein>
<feature type="coiled-coil region" evidence="1">
    <location>
        <begin position="874"/>
        <end position="938"/>
    </location>
</feature>
<dbReference type="GeneID" id="11520922"/>
<feature type="compositionally biased region" description="Basic and acidic residues" evidence="2">
    <location>
        <begin position="782"/>
        <end position="793"/>
    </location>
</feature>
<feature type="region of interest" description="Disordered" evidence="2">
    <location>
        <begin position="944"/>
        <end position="1073"/>
    </location>
</feature>
<proteinExistence type="predicted"/>
<dbReference type="OrthoDB" id="4590927at2759"/>
<dbReference type="Proteomes" id="UP000008181">
    <property type="component" value="Chromosome 2"/>
</dbReference>
<keyword evidence="6" id="KW-1185">Reference proteome</keyword>
<keyword evidence="4" id="KW-0732">Signal</keyword>
<feature type="region of interest" description="Disordered" evidence="2">
    <location>
        <begin position="507"/>
        <end position="793"/>
    </location>
</feature>
<feature type="region of interest" description="Disordered" evidence="2">
    <location>
        <begin position="825"/>
        <end position="857"/>
    </location>
</feature>
<feature type="compositionally biased region" description="Low complexity" evidence="2">
    <location>
        <begin position="1111"/>
        <end position="1129"/>
    </location>
</feature>
<feature type="compositionally biased region" description="Basic and acidic residues" evidence="2">
    <location>
        <begin position="537"/>
        <end position="546"/>
    </location>
</feature>
<reference evidence="5 6" key="1">
    <citation type="journal article" date="2011" name="Nat. Biotechnol.">
        <title>Comparative genomic analysis of the thermophilic biomass-degrading fungi Myceliophthora thermophila and Thielavia terrestris.</title>
        <authorList>
            <person name="Berka R.M."/>
            <person name="Grigoriev I.V."/>
            <person name="Otillar R."/>
            <person name="Salamov A."/>
            <person name="Grimwood J."/>
            <person name="Reid I."/>
            <person name="Ishmael N."/>
            <person name="John T."/>
            <person name="Darmond C."/>
            <person name="Moisan M.-C."/>
            <person name="Henrissat B."/>
            <person name="Coutinho P.M."/>
            <person name="Lombard V."/>
            <person name="Natvig D.O."/>
            <person name="Lindquist E."/>
            <person name="Schmutz J."/>
            <person name="Lucas S."/>
            <person name="Harris P."/>
            <person name="Powlowski J."/>
            <person name="Bellemare A."/>
            <person name="Taylor D."/>
            <person name="Butler G."/>
            <person name="de Vries R.P."/>
            <person name="Allijn I.E."/>
            <person name="van den Brink J."/>
            <person name="Ushinsky S."/>
            <person name="Storms R."/>
            <person name="Powell A.J."/>
            <person name="Paulsen I.T."/>
            <person name="Elbourne L.D.H."/>
            <person name="Baker S.E."/>
            <person name="Magnuson J."/>
            <person name="LaBoissiere S."/>
            <person name="Clutterbuck A.J."/>
            <person name="Martinez D."/>
            <person name="Wogulis M."/>
            <person name="de Leon A.L."/>
            <person name="Rey M.W."/>
            <person name="Tsang A."/>
        </authorList>
    </citation>
    <scope>NUCLEOTIDE SEQUENCE [LARGE SCALE GENOMIC DNA]</scope>
    <source>
        <strain evidence="6">ATCC 38088 / NRRL 8126</strain>
    </source>
</reference>
<evidence type="ECO:0000256" key="1">
    <source>
        <dbReference type="SAM" id="Coils"/>
    </source>
</evidence>
<gene>
    <name evidence="5" type="ORF">THITE_2128047</name>
</gene>
<feature type="compositionally biased region" description="Acidic residues" evidence="2">
    <location>
        <begin position="1295"/>
        <end position="1305"/>
    </location>
</feature>
<feature type="compositionally biased region" description="Basic and acidic residues" evidence="2">
    <location>
        <begin position="1196"/>
        <end position="1212"/>
    </location>
</feature>
<keyword evidence="1" id="KW-0175">Coiled coil</keyword>
<dbReference type="KEGG" id="ttt:THITE_2128047"/>
<evidence type="ECO:0000256" key="3">
    <source>
        <dbReference type="SAM" id="Phobius"/>
    </source>
</evidence>
<sequence>MDSTFVAVALAGFVLSAVVAEAASAYADVWEVVSSLITSDMTVADAIQLGIAVFFLASLLAHFFVFLWGCLPMAASRCRQALESSLAGTARRVNLARECAVDAAWGFINALGSTTPAGILIWVLRRLVWPLLLLVLRPFIPGILRKYFLWKSWAKDRAGDFVDYVCVDKGKQAERRRVIETRWLGYGVQVAKLNKLNEEVADIARKAAHAFSSNSSWLAGKYEHLRPTEFAGRVAAVVPEEGPVPVLGLWTRLRQRIDVSVYVADQTIRRIESAMARNQASIADLEHQLAFRSQELRAIHDQVRICQARAKQEWMRAQIRPRQLAALRPTPKAEPETRAGEGSSLHERLQAKLRKCLDKTASSARLDEEMRRWKKAFNAGQQEESARRAAEAAETRRYLAQSADWRRAQRRHYHEVRSDRSGNPSLAQFLRAEEEAEARRRARAEFLRQTEDAIRAVVAARRSDEARLESALAEESRLRAAWEAARATRTALEAKIESALAEERRLKGLLGESPAEEPEPSSKGREKAAGPAQEPEPSSKGKEKAGNDVAQEPETARSAPAQEPEKADAAATQEPESSLKRRVKVVRFAVPEEPESPLERRVKEDNAAAQEPETPLEGRVKVVRFAVPEEPESPLERKVKEDQEETQEPETAGLTPAQEPETVESPSLAEEPTPEVEQDEVKDGADSIAEEPELPLEGRVKADHEMAEPEGSLTGMAEADSQGTQEPELKASYEEEAMVKVAQTPAGQSETEASYEEEEMMTAAQPLAEEPEKVGQAGPAEEPEKAEERLAEEPVKVGHTVFAEELEKVEEELVEELVKVGFMDAAEGPEKTEQAVAEEPEPVAEQGMEKAADPMELDPAEAEVHAEGFAFLQGAEAQRRAEEEEERAMALALQAALEEHAREEAEAARRASEERAWLEREQALLEEARRREESERALQAAFAARLRADEEHRAAAQAAAETAYAEEVSMLDAPDSGPNAEAENAQDPDAGVSKSDRADEDSEISSLNSEDFAWLNALIPQGTQEQDATPAEGRVEAATQGTQEAVPQSAPAEEAKPTGSAEASRDDGAPPLVLTFGQVKPETTAVTVPQTEFVFRADFSGTAPRLQADAAEAKSAPADAAKQQKAGPAIPAGRKVLRARGAKGSAEARRKAALELQALQARPKLEDLEELTEENAAWVAEVEEAWLAELQADSGADSKGKEKAKSGPEARAEVRTRLALEFQAIEEARQRSESAYLSGVELFQGRETTFREAKYDEEALFDPRAATARREAEIAFAMSKAAEEARRSAAAIAPPEEEEEVSEEE</sequence>
<feature type="region of interest" description="Disordered" evidence="2">
    <location>
        <begin position="1285"/>
        <end position="1305"/>
    </location>
</feature>
<dbReference type="EMBL" id="CP003010">
    <property type="protein sequence ID" value="AEO65910.1"/>
    <property type="molecule type" value="Genomic_DNA"/>
</dbReference>
<evidence type="ECO:0000256" key="4">
    <source>
        <dbReference type="SAM" id="SignalP"/>
    </source>
</evidence>
<keyword evidence="3" id="KW-0812">Transmembrane</keyword>
<evidence type="ECO:0000313" key="5">
    <source>
        <dbReference type="EMBL" id="AEO65910.1"/>
    </source>
</evidence>
<feature type="compositionally biased region" description="Basic and acidic residues" evidence="2">
    <location>
        <begin position="597"/>
        <end position="606"/>
    </location>
</feature>
<feature type="region of interest" description="Disordered" evidence="2">
    <location>
        <begin position="1111"/>
        <end position="1132"/>
    </location>
</feature>
<feature type="compositionally biased region" description="Basic and acidic residues" evidence="2">
    <location>
        <begin position="696"/>
        <end position="707"/>
    </location>
</feature>
<dbReference type="HOGENOM" id="CLU_257468_0_0_1"/>
<evidence type="ECO:0000256" key="2">
    <source>
        <dbReference type="SAM" id="MobiDB-lite"/>
    </source>
</evidence>
<dbReference type="eggNOG" id="ENOG502R6PM">
    <property type="taxonomic scope" value="Eukaryota"/>
</dbReference>
<feature type="signal peptide" evidence="4">
    <location>
        <begin position="1"/>
        <end position="22"/>
    </location>
</feature>
<feature type="compositionally biased region" description="Low complexity" evidence="2">
    <location>
        <begin position="955"/>
        <end position="967"/>
    </location>
</feature>
<keyword evidence="3" id="KW-0472">Membrane</keyword>
<accession>G2R2Z4</accession>
<evidence type="ECO:0000313" key="6">
    <source>
        <dbReference type="Proteomes" id="UP000008181"/>
    </source>
</evidence>
<dbReference type="RefSeq" id="XP_003652246.1">
    <property type="nucleotide sequence ID" value="XM_003652198.1"/>
</dbReference>
<name>G2R2Z4_THETT</name>
<keyword evidence="3" id="KW-1133">Transmembrane helix</keyword>
<feature type="region of interest" description="Disordered" evidence="2">
    <location>
        <begin position="1191"/>
        <end position="1212"/>
    </location>
</feature>
<organism evidence="5 6">
    <name type="scientific">Thermothielavioides terrestris (strain ATCC 38088 / NRRL 8126)</name>
    <name type="common">Thielavia terrestris</name>
    <dbReference type="NCBI Taxonomy" id="578455"/>
    <lineage>
        <taxon>Eukaryota</taxon>
        <taxon>Fungi</taxon>
        <taxon>Dikarya</taxon>
        <taxon>Ascomycota</taxon>
        <taxon>Pezizomycotina</taxon>
        <taxon>Sordariomycetes</taxon>
        <taxon>Sordariomycetidae</taxon>
        <taxon>Sordariales</taxon>
        <taxon>Chaetomiaceae</taxon>
        <taxon>Thermothielavioides</taxon>
        <taxon>Thermothielavioides terrestris</taxon>
    </lineage>
</organism>
<feature type="transmembrane region" description="Helical" evidence="3">
    <location>
        <begin position="46"/>
        <end position="71"/>
    </location>
</feature>